<dbReference type="AlphaFoldDB" id="A0A2S0K701"/>
<evidence type="ECO:0000313" key="1">
    <source>
        <dbReference type="EMBL" id="AVK99079.1"/>
    </source>
</evidence>
<protein>
    <recommendedName>
        <fullName evidence="3">Tetratricopeptide repeat protein</fullName>
    </recommendedName>
</protein>
<name>A0A2S0K701_LYSSH</name>
<dbReference type="EMBL" id="CP019980">
    <property type="protein sequence ID" value="AVK99079.1"/>
    <property type="molecule type" value="Genomic_DNA"/>
</dbReference>
<evidence type="ECO:0000313" key="2">
    <source>
        <dbReference type="Proteomes" id="UP000238825"/>
    </source>
</evidence>
<dbReference type="Proteomes" id="UP000238825">
    <property type="component" value="Chromosome"/>
</dbReference>
<dbReference type="Gene3D" id="1.25.40.10">
    <property type="entry name" value="Tetratricopeptide repeat domain"/>
    <property type="match status" value="1"/>
</dbReference>
<organism evidence="1 2">
    <name type="scientific">Lysinibacillus sphaericus</name>
    <name type="common">Bacillus sphaericus</name>
    <dbReference type="NCBI Taxonomy" id="1421"/>
    <lineage>
        <taxon>Bacteria</taxon>
        <taxon>Bacillati</taxon>
        <taxon>Bacillota</taxon>
        <taxon>Bacilli</taxon>
        <taxon>Bacillales</taxon>
        <taxon>Bacillaceae</taxon>
        <taxon>Lysinibacillus</taxon>
    </lineage>
</organism>
<proteinExistence type="predicted"/>
<gene>
    <name evidence="1" type="ORF">LS41612_13275</name>
</gene>
<dbReference type="InterPro" id="IPR011990">
    <property type="entry name" value="TPR-like_helical_dom_sf"/>
</dbReference>
<reference evidence="1 2" key="1">
    <citation type="submission" date="2017-03" db="EMBL/GenBank/DDBJ databases">
        <title>The whole genome sequencing and assembly of Lysinibacillus sphaericus DSM 28T strain.</title>
        <authorList>
            <person name="Lee Y.-J."/>
            <person name="Yi H."/>
            <person name="Bahn Y.-S."/>
            <person name="Kim J.F."/>
            <person name="Lee D.-W."/>
        </authorList>
    </citation>
    <scope>NUCLEOTIDE SEQUENCE [LARGE SCALE GENOMIC DNA]</scope>
    <source>
        <strain evidence="1 2">DSM 28</strain>
    </source>
</reference>
<evidence type="ECO:0008006" key="3">
    <source>
        <dbReference type="Google" id="ProtNLM"/>
    </source>
</evidence>
<sequence length="150" mass="17336">MLKNLEKLILSVNFNEAEKLYQKSDFEQFHSELISIAYDNRNMIYYTFLHYLIMKKETAELHTLAFSLFVNSLTPIEGAYHCALYHAQRAVELTNEQDAGDLENLLFLNIVPDKLVSDQEAIDICHKILALDPSNKIAKSSLKELQRKTK</sequence>
<accession>A0A2S0K701</accession>